<dbReference type="GO" id="GO:0030599">
    <property type="term" value="F:pectinesterase activity"/>
    <property type="evidence" value="ECO:0007669"/>
    <property type="project" value="InterPro"/>
</dbReference>
<organism evidence="6 7">
    <name type="scientific">Salipaludibacillus neizhouensis</name>
    <dbReference type="NCBI Taxonomy" id="885475"/>
    <lineage>
        <taxon>Bacteria</taxon>
        <taxon>Bacillati</taxon>
        <taxon>Bacillota</taxon>
        <taxon>Bacilli</taxon>
        <taxon>Bacillales</taxon>
        <taxon>Bacillaceae</taxon>
    </lineage>
</organism>
<dbReference type="CDD" id="cd04082">
    <property type="entry name" value="CBM35_pectate_lyase-like"/>
    <property type="match status" value="2"/>
</dbReference>
<feature type="domain" description="CBM6" evidence="5">
    <location>
        <begin position="42"/>
        <end position="167"/>
    </location>
</feature>
<dbReference type="AlphaFoldDB" id="A0A3A9K884"/>
<dbReference type="InterPro" id="IPR012334">
    <property type="entry name" value="Pectin_lyas_fold"/>
</dbReference>
<evidence type="ECO:0000313" key="7">
    <source>
        <dbReference type="Proteomes" id="UP000281498"/>
    </source>
</evidence>
<dbReference type="Pfam" id="PF09492">
    <property type="entry name" value="Pec_lyase"/>
    <property type="match status" value="1"/>
</dbReference>
<dbReference type="GO" id="GO:0016829">
    <property type="term" value="F:lyase activity"/>
    <property type="evidence" value="ECO:0007669"/>
    <property type="project" value="UniProtKB-KW"/>
</dbReference>
<keyword evidence="6" id="KW-0456">Lyase</keyword>
<evidence type="ECO:0000259" key="5">
    <source>
        <dbReference type="PROSITE" id="PS51175"/>
    </source>
</evidence>
<dbReference type="InterPro" id="IPR000070">
    <property type="entry name" value="Pectinesterase_cat"/>
</dbReference>
<dbReference type="SUPFAM" id="SSF49785">
    <property type="entry name" value="Galactose-binding domain-like"/>
    <property type="match status" value="2"/>
</dbReference>
<dbReference type="RefSeq" id="WP_110937474.1">
    <property type="nucleotide sequence ID" value="NZ_KZ614146.1"/>
</dbReference>
<dbReference type="InterPro" id="IPR011050">
    <property type="entry name" value="Pectin_lyase_fold/virulence"/>
</dbReference>
<dbReference type="Gene3D" id="1.50.10.20">
    <property type="match status" value="1"/>
</dbReference>
<dbReference type="PANTHER" id="PTHR31321">
    <property type="entry name" value="ACYL-COA THIOESTER HYDROLASE YBHC-RELATED"/>
    <property type="match status" value="1"/>
</dbReference>
<dbReference type="PROSITE" id="PS00503">
    <property type="entry name" value="PECTINESTERASE_2"/>
    <property type="match status" value="1"/>
</dbReference>
<evidence type="ECO:0000256" key="2">
    <source>
        <dbReference type="ARBA" id="ARBA00022801"/>
    </source>
</evidence>
<evidence type="ECO:0000256" key="4">
    <source>
        <dbReference type="PROSITE-ProRule" id="PRU10040"/>
    </source>
</evidence>
<proteinExistence type="inferred from homology"/>
<dbReference type="InterPro" id="IPR005084">
    <property type="entry name" value="CBM6"/>
</dbReference>
<dbReference type="GO" id="GO:0042545">
    <property type="term" value="P:cell wall modification"/>
    <property type="evidence" value="ECO:0007669"/>
    <property type="project" value="InterPro"/>
</dbReference>
<evidence type="ECO:0000313" key="6">
    <source>
        <dbReference type="EMBL" id="RKL67040.1"/>
    </source>
</evidence>
<comment type="similarity">
    <text evidence="1">Belongs to the pectinesterase family.</text>
</comment>
<protein>
    <submittedName>
        <fullName evidence="6">Pectate lyase</fullName>
    </submittedName>
</protein>
<dbReference type="SUPFAM" id="SSF81853">
    <property type="entry name" value="Family 10 polysaccharide lyase"/>
    <property type="match status" value="1"/>
</dbReference>
<dbReference type="GO" id="GO:0030246">
    <property type="term" value="F:carbohydrate binding"/>
    <property type="evidence" value="ECO:0007669"/>
    <property type="project" value="InterPro"/>
</dbReference>
<dbReference type="Pfam" id="PF03422">
    <property type="entry name" value="CBM_6"/>
    <property type="match status" value="2"/>
</dbReference>
<dbReference type="Gene3D" id="2.160.20.10">
    <property type="entry name" value="Single-stranded right-handed beta-helix, Pectin lyase-like"/>
    <property type="match status" value="1"/>
</dbReference>
<dbReference type="PROSITE" id="PS51175">
    <property type="entry name" value="CBM6"/>
    <property type="match status" value="2"/>
</dbReference>
<name>A0A3A9K884_9BACI</name>
<sequence length="1236" mass="137735">MRNSLKKHWYRSRIVLGSFIIFASVFSTTGYVSAEEAPSQSQIYEAENASGDGFIIDNQHLGYTGDGFVDYKPNEPGGYIDWTIDVEEEAKYVLAFRYAHGKADNRHAELQVDGNIVEEQLNFPQSGDFDDYIYVTKTTELTAGEHAIRLTATAENGGANIDHLAVYRMIDITSEAEDTNNEGVVIDNKHLGFTGTGFADYNPNVPGGYLEWTVNIPEYGEYNLDFRYAHAGGSERPAEVSINGTTLEALSFPPTGDWAGWSNQSLRAPLEKGENIIRLTATGAEGGGNIDHLRIHNLMETDNVLAPVITEEVELSEVVDGVTMKKLKQLGILSNIEEKHDQPVTALEFMALINNAFGFGDKEIYENMESRQDIGKISAEEWGIYVAEVAESHQYVPDFLWEGLQPNQSLDKDEMALIIGDLMDMVSEDEEDSNMMGKLARQGLMNPNSDHNYGIKSNMTWKEAQQLVQKLVDKSDTSTNDVNIARVDALTSNLIALTFNGTFETFDFSDVAISVPRGSWESLSPLLDRNLRIAKAAHGTDTFGNTVLILESIDELSGDKFIEEKDPQQFSGDLEEAIKQADNMLTWQMEHGGWSKAIDYNHAWDGEESRSAWINGDGVELGTIDNDATIKEIHFLSEVYAETKDERYKESVLAGIDFLMDLQYETGGFAQVYPRRGNYSDMVTFNDEAMIRVLNTFDNILDKEYPFHSGVIDDNYYEIVETSMQQATDYILEAQIEVDGVLTAWGAQHDPFTYEPVQARSYEHPSISGSESIGIVRFLMSRQNQTEEIRNAITGALHWFDESKLENTRYVSGGTDNGEYFVEHAGTDTWYRFYEIGTNKPIFSGRDGVIKHDIKEIEEERRNGYQWGGSYATQLLETAKMTGYFEGNVYARIVDTQSQDNMGKTLVEGQVEKMEDYSKQLNQIESKLIVAQDGSGDYEKVQDAINAVPDNNNQEVEILIKNGVYKEVLDIPADKANISLIGENPEKTIITYDNYAGKDNGVGGTIGTSGSATAFLRADDFKAENLTFENAFDEASTDVNGKQAVAVNASGERMIFNNVRFLGNQDTLLAHSGIQYYYNSYIEGDVDFIFGAARAVFENSTIHSLDRGSDSNNGYITAASTLIDQPYGFLFLDSELTSDAPAKTVYLGRPWQPSSNPSAIANVVFKTSNLGEHIKTEGWTEMGGFKPEDARLYEYQNQGPGAVVNEQRRQLSDEEAAKYSVENVLDGWQPDLGEGN</sequence>
<dbReference type="Gene3D" id="2.60.120.260">
    <property type="entry name" value="Galactose-binding domain-like"/>
    <property type="match status" value="2"/>
</dbReference>
<gene>
    <name evidence="6" type="primary">pelA</name>
    <name evidence="6" type="ORF">CR203_11005</name>
</gene>
<keyword evidence="2" id="KW-0378">Hydrolase</keyword>
<dbReference type="GO" id="GO:0009279">
    <property type="term" value="C:cell outer membrane"/>
    <property type="evidence" value="ECO:0007669"/>
    <property type="project" value="TreeGrafter"/>
</dbReference>
<dbReference type="PANTHER" id="PTHR31321:SF57">
    <property type="entry name" value="PECTINESTERASE 53-RELATED"/>
    <property type="match status" value="1"/>
</dbReference>
<accession>A0A3A9K884</accession>
<dbReference type="InterPro" id="IPR008979">
    <property type="entry name" value="Galactose-bd-like_sf"/>
</dbReference>
<dbReference type="InterPro" id="IPR012669">
    <property type="entry name" value="Pectate_lyase"/>
</dbReference>
<dbReference type="InterPro" id="IPR033131">
    <property type="entry name" value="Pectinesterase_Asp_AS"/>
</dbReference>
<feature type="domain" description="CBM6" evidence="5">
    <location>
        <begin position="172"/>
        <end position="296"/>
    </location>
</feature>
<feature type="active site" evidence="4">
    <location>
        <position position="1087"/>
    </location>
</feature>
<dbReference type="EMBL" id="PDOE01000004">
    <property type="protein sequence ID" value="RKL67040.1"/>
    <property type="molecule type" value="Genomic_DNA"/>
</dbReference>
<dbReference type="Proteomes" id="UP000281498">
    <property type="component" value="Unassembled WGS sequence"/>
</dbReference>
<comment type="caution">
    <text evidence="6">The sequence shown here is derived from an EMBL/GenBank/DDBJ whole genome shotgun (WGS) entry which is preliminary data.</text>
</comment>
<dbReference type="Pfam" id="PF01095">
    <property type="entry name" value="Pectinesterase"/>
    <property type="match status" value="1"/>
</dbReference>
<reference evidence="6 7" key="1">
    <citation type="submission" date="2017-10" db="EMBL/GenBank/DDBJ databases">
        <title>Bacillus sp. nov., a halophilic bacterium isolated from a Keqin Lake.</title>
        <authorList>
            <person name="Wang H."/>
        </authorList>
    </citation>
    <scope>NUCLEOTIDE SEQUENCE [LARGE SCALE GENOMIC DNA]</scope>
    <source>
        <strain evidence="6 7">KCTC 13187</strain>
    </source>
</reference>
<dbReference type="OrthoDB" id="9804686at2"/>
<keyword evidence="7" id="KW-1185">Reference proteome</keyword>
<dbReference type="SUPFAM" id="SSF51126">
    <property type="entry name" value="Pectin lyase-like"/>
    <property type="match status" value="1"/>
</dbReference>
<evidence type="ECO:0000256" key="1">
    <source>
        <dbReference type="ARBA" id="ARBA00008891"/>
    </source>
</evidence>
<evidence type="ECO:0000256" key="3">
    <source>
        <dbReference type="ARBA" id="ARBA00023085"/>
    </source>
</evidence>
<dbReference type="NCBIfam" id="TIGR02474">
    <property type="entry name" value="pec_lyase"/>
    <property type="match status" value="1"/>
</dbReference>
<keyword evidence="3" id="KW-0063">Aspartyl esterase</keyword>